<dbReference type="EMBL" id="CP048685">
    <property type="protein sequence ID" value="QPJ61728.1"/>
    <property type="molecule type" value="Genomic_DNA"/>
</dbReference>
<evidence type="ECO:0000313" key="1">
    <source>
        <dbReference type="EMBL" id="QPJ61728.1"/>
    </source>
</evidence>
<dbReference type="Proteomes" id="UP000594688">
    <property type="component" value="Chromosome"/>
</dbReference>
<organism evidence="1 2">
    <name type="scientific">Candidatus Nitronauta litoralis</name>
    <dbReference type="NCBI Taxonomy" id="2705533"/>
    <lineage>
        <taxon>Bacteria</taxon>
        <taxon>Pseudomonadati</taxon>
        <taxon>Nitrospinota/Tectimicrobiota group</taxon>
        <taxon>Nitrospinota</taxon>
        <taxon>Nitrospinia</taxon>
        <taxon>Nitrospinales</taxon>
        <taxon>Nitrospinaceae</taxon>
        <taxon>Candidatus Nitronauta</taxon>
    </lineage>
</organism>
<name>A0A7T0G0A7_9BACT</name>
<dbReference type="NCBIfam" id="TIGR04474">
    <property type="entry name" value="tcm_partner"/>
    <property type="match status" value="1"/>
</dbReference>
<proteinExistence type="predicted"/>
<sequence>MSQEGYLWECPPRTKAKLEILNDYLGAWFGILANKGFRHVYYIDGFCGPGEYLSGEEGSPVIAARLASSTAQKYQGFKATLVFIDKDPKALAHLTTLDAIKNPDSNVTIDLKEGVFTDKIESIKEVLNQNPNSPTFSFIDPFGFGHSPIENIKLLMHNQSSEIFVNFMCGFMNRFKEHENEEITEKIKSMVGENDLSQIINADDSIDAFCLAFENNLKSIGRYSLKFMMRDEKHIRDNAFFFCGRNPMGFEKIKQAMWKVDPEHGNSFSAHREASRSELQANLFEIGAQTHPLSGMLQEKFHGRHNVSVEEIFKWVIEETDTFLKSHARIELENLLEKGIITSITDPSGSTRARRKNSWPDRLLLSFAEQQNSN</sequence>
<protein>
    <submittedName>
        <fullName evidence="1">Three-Cys-motif partner protein TcmP</fullName>
    </submittedName>
</protein>
<accession>A0A7T0G0A7</accession>
<gene>
    <name evidence="1" type="primary">tcmP</name>
    <name evidence="1" type="ORF">G3M70_07440</name>
</gene>
<evidence type="ECO:0000313" key="2">
    <source>
        <dbReference type="Proteomes" id="UP000594688"/>
    </source>
</evidence>
<reference evidence="1 2" key="1">
    <citation type="submission" date="2020-02" db="EMBL/GenBank/DDBJ databases">
        <title>Genomic and physiological characterization of two novel Nitrospinaceae genera.</title>
        <authorList>
            <person name="Mueller A.J."/>
            <person name="Jung M.-Y."/>
            <person name="Strachan C.R."/>
            <person name="Herbold C.W."/>
            <person name="Kirkegaard R.H."/>
            <person name="Daims H."/>
        </authorList>
    </citation>
    <scope>NUCLEOTIDE SEQUENCE [LARGE SCALE GENOMIC DNA]</scope>
    <source>
        <strain evidence="1">EB</strain>
    </source>
</reference>
<dbReference type="AlphaFoldDB" id="A0A7T0G0A7"/>
<dbReference type="KEGG" id="nli:G3M70_07440"/>
<dbReference type="InterPro" id="IPR031009">
    <property type="entry name" value="Tcm_partner"/>
</dbReference>